<dbReference type="AlphaFoldDB" id="A0A812YC47"/>
<accession>A0A812YC47</accession>
<feature type="chain" id="PRO_5032939994" evidence="1">
    <location>
        <begin position="17"/>
        <end position="670"/>
    </location>
</feature>
<gene>
    <name evidence="2" type="ORF">SNEC2469_LOCUS22312</name>
</gene>
<dbReference type="OrthoDB" id="440790at2759"/>
<keyword evidence="1" id="KW-0732">Signal</keyword>
<evidence type="ECO:0000256" key="1">
    <source>
        <dbReference type="SAM" id="SignalP"/>
    </source>
</evidence>
<protein>
    <submittedName>
        <fullName evidence="2">Uncharacterized protein</fullName>
    </submittedName>
</protein>
<feature type="signal peptide" evidence="1">
    <location>
        <begin position="1"/>
        <end position="16"/>
    </location>
</feature>
<evidence type="ECO:0000313" key="2">
    <source>
        <dbReference type="EMBL" id="CAE7765162.1"/>
    </source>
</evidence>
<keyword evidence="3" id="KW-1185">Reference proteome</keyword>
<reference evidence="2" key="1">
    <citation type="submission" date="2021-02" db="EMBL/GenBank/DDBJ databases">
        <authorList>
            <person name="Dougan E. K."/>
            <person name="Rhodes N."/>
            <person name="Thang M."/>
            <person name="Chan C."/>
        </authorList>
    </citation>
    <scope>NUCLEOTIDE SEQUENCE</scope>
</reference>
<dbReference type="Proteomes" id="UP000601435">
    <property type="component" value="Unassembled WGS sequence"/>
</dbReference>
<proteinExistence type="predicted"/>
<evidence type="ECO:0000313" key="3">
    <source>
        <dbReference type="Proteomes" id="UP000601435"/>
    </source>
</evidence>
<dbReference type="EMBL" id="CAJNJA010040364">
    <property type="protein sequence ID" value="CAE7765162.1"/>
    <property type="molecule type" value="Genomic_DNA"/>
</dbReference>
<organism evidence="2 3">
    <name type="scientific">Symbiodinium necroappetens</name>
    <dbReference type="NCBI Taxonomy" id="1628268"/>
    <lineage>
        <taxon>Eukaryota</taxon>
        <taxon>Sar</taxon>
        <taxon>Alveolata</taxon>
        <taxon>Dinophyceae</taxon>
        <taxon>Suessiales</taxon>
        <taxon>Symbiodiniaceae</taxon>
        <taxon>Symbiodinium</taxon>
    </lineage>
</organism>
<comment type="caution">
    <text evidence="2">The sequence shown here is derived from an EMBL/GenBank/DDBJ whole genome shotgun (WGS) entry which is preliminary data.</text>
</comment>
<sequence>MLAVGLWAVVLLVVAADEDCSLLVVNSTMGHRMYTKDGYCAEKAGDPGTTLWDNVLEFEGIRGATLHSVRFYPKWYAFPPGQPIRKDCVTWGDRTYLTFRVGRWPSHDVRDEFMYGTNKSNILKSHASGVKGDQIPKKLNFVFEGHATSSFGLGYEIELLTTASLFKQRVRGTKMLAVGFWAVVLLVVAADEDCSLLVVNSTMGHRMYAKDGFCAPEVGDSGTCLLDNWLEFEGDYACVDVGSDSRLMDARDGPGLTDFETSCLASRDLGFEDRLLRSSWLRGRVRGTQMLAVGHWAVVLLVVAADEDCSLLVVNSTMGHRMYTKDGYCAEKAGDPGTTLWDNVLEFEGTKGATLYSVQFTPKWYAFPPGQPIRKDCATSDGTKLTFRVGRWPSHDVRDEFMYGTNKSSILKSHASDVKGRGWAVSQPLNEDIDSNPMFPRVRGTKMLAVGHWAVVLLVVAADEDCSLLVVNSTMGHRMYTKDGYCAQKAGDSGTTLENNVLEFEGTKGATLYSVQFTPKWYAFPPGQPIRKDCATYDGTKLTFRVGRWPSEDVRDEFMSGTNKSSILKSRVKLDWKCDQIPEKLNFVFEGLATFVFRHGDGWFGREVKLRFAQGHNSGKAYNWWMGSPEICHCPDSDNPRSDGLVCGELGFFPYKGPNSHKFYVYLRPI</sequence>
<name>A0A812YC47_9DINO</name>